<evidence type="ECO:0000256" key="2">
    <source>
        <dbReference type="ARBA" id="ARBA00023125"/>
    </source>
</evidence>
<feature type="transmembrane region" description="Helical" evidence="4">
    <location>
        <begin position="38"/>
        <end position="60"/>
    </location>
</feature>
<dbReference type="Proteomes" id="UP000661696">
    <property type="component" value="Unassembled WGS sequence"/>
</dbReference>
<feature type="transmembrane region" description="Helical" evidence="4">
    <location>
        <begin position="12"/>
        <end position="32"/>
    </location>
</feature>
<evidence type="ECO:0000256" key="3">
    <source>
        <dbReference type="ARBA" id="ARBA00023163"/>
    </source>
</evidence>
<dbReference type="InterPro" id="IPR009057">
    <property type="entry name" value="Homeodomain-like_sf"/>
</dbReference>
<proteinExistence type="predicted"/>
<keyword evidence="2" id="KW-0238">DNA-binding</keyword>
<keyword evidence="4" id="KW-0812">Transmembrane</keyword>
<dbReference type="PANTHER" id="PTHR43280:SF29">
    <property type="entry name" value="ARAC-FAMILY TRANSCRIPTIONAL REGULATOR"/>
    <property type="match status" value="1"/>
</dbReference>
<sequence length="355" mass="41826">MITKRNKSTADFILAGWLVSIALNLAGHYMLLTDQYTLYPSFIFFGFSLPLVYGPFLYLYIKRQTSPESFSWKYLLHFIPLVACNLLFLSFYLAPFEQRVEIFRHQGKEYETEMLVKLYSIYISGIVYVILSFWTLYRFRKNMVQQFSNTEKINFDWLLYLIIWITVIWGLVLFTEQVNIIYGAVTVFIVWLGYFGIKQVQVFNQPMSVFGSSPEKMDFVFESEVEPIAFVEKKYQKSTLTEESIDDIHTRLMLLLNEEKPFVNPNITLNELAAMLDVHPNYLSQVINSKEGKNFYELINEKRIEEFLNRISLPESRQFTLLSIAFECGFNSKTSFNRNFKKYTGITPSEYQKQP</sequence>
<evidence type="ECO:0000256" key="1">
    <source>
        <dbReference type="ARBA" id="ARBA00023015"/>
    </source>
</evidence>
<evidence type="ECO:0000256" key="4">
    <source>
        <dbReference type="SAM" id="Phobius"/>
    </source>
</evidence>
<dbReference type="InterPro" id="IPR020449">
    <property type="entry name" value="Tscrpt_reg_AraC-type_HTH"/>
</dbReference>
<reference evidence="6 7" key="1">
    <citation type="submission" date="2020-12" db="EMBL/GenBank/DDBJ databases">
        <title>Chryseobacterium endoalhailicus sp. nov., isolated from seed of leguminous plant.</title>
        <authorList>
            <person name="Zhang X."/>
        </authorList>
    </citation>
    <scope>NUCLEOTIDE SEQUENCE [LARGE SCALE GENOMIC DNA]</scope>
    <source>
        <strain evidence="6 7">L7</strain>
    </source>
</reference>
<dbReference type="RefSeq" id="WP_202089372.1">
    <property type="nucleotide sequence ID" value="NZ_JAELVM010000001.1"/>
</dbReference>
<dbReference type="InterPro" id="IPR018060">
    <property type="entry name" value="HTH_AraC"/>
</dbReference>
<comment type="caution">
    <text evidence="6">The sequence shown here is derived from an EMBL/GenBank/DDBJ whole genome shotgun (WGS) entry which is preliminary data.</text>
</comment>
<feature type="transmembrane region" description="Helical" evidence="4">
    <location>
        <begin position="114"/>
        <end position="137"/>
    </location>
</feature>
<evidence type="ECO:0000259" key="5">
    <source>
        <dbReference type="PROSITE" id="PS01124"/>
    </source>
</evidence>
<dbReference type="PANTHER" id="PTHR43280">
    <property type="entry name" value="ARAC-FAMILY TRANSCRIPTIONAL REGULATOR"/>
    <property type="match status" value="1"/>
</dbReference>
<feature type="transmembrane region" description="Helical" evidence="4">
    <location>
        <begin position="72"/>
        <end position="94"/>
    </location>
</feature>
<gene>
    <name evidence="6" type="ORF">JET18_04270</name>
</gene>
<feature type="transmembrane region" description="Helical" evidence="4">
    <location>
        <begin position="180"/>
        <end position="197"/>
    </location>
</feature>
<keyword evidence="1" id="KW-0805">Transcription regulation</keyword>
<dbReference type="SUPFAM" id="SSF46689">
    <property type="entry name" value="Homeodomain-like"/>
    <property type="match status" value="1"/>
</dbReference>
<organism evidence="6 7">
    <name type="scientific">Chryseobacterium endalhagicum</name>
    <dbReference type="NCBI Taxonomy" id="2797638"/>
    <lineage>
        <taxon>Bacteria</taxon>
        <taxon>Pseudomonadati</taxon>
        <taxon>Bacteroidota</taxon>
        <taxon>Flavobacteriia</taxon>
        <taxon>Flavobacteriales</taxon>
        <taxon>Weeksellaceae</taxon>
        <taxon>Chryseobacterium group</taxon>
        <taxon>Chryseobacterium</taxon>
    </lineage>
</organism>
<dbReference type="Gene3D" id="1.10.10.60">
    <property type="entry name" value="Homeodomain-like"/>
    <property type="match status" value="2"/>
</dbReference>
<evidence type="ECO:0000313" key="6">
    <source>
        <dbReference type="EMBL" id="MBL1220040.1"/>
    </source>
</evidence>
<name>A0ABS1QBP7_9FLAO</name>
<accession>A0ABS1QBP7</accession>
<keyword evidence="3" id="KW-0804">Transcription</keyword>
<keyword evidence="4" id="KW-0472">Membrane</keyword>
<dbReference type="Pfam" id="PF12833">
    <property type="entry name" value="HTH_18"/>
    <property type="match status" value="1"/>
</dbReference>
<protein>
    <submittedName>
        <fullName evidence="6">AraC family transcriptional regulator</fullName>
    </submittedName>
</protein>
<evidence type="ECO:0000313" key="7">
    <source>
        <dbReference type="Proteomes" id="UP000661696"/>
    </source>
</evidence>
<feature type="domain" description="HTH araC/xylS-type" evidence="5">
    <location>
        <begin position="246"/>
        <end position="354"/>
    </location>
</feature>
<dbReference type="PRINTS" id="PR00032">
    <property type="entry name" value="HTHARAC"/>
</dbReference>
<keyword evidence="4" id="KW-1133">Transmembrane helix</keyword>
<keyword evidence="7" id="KW-1185">Reference proteome</keyword>
<feature type="transmembrane region" description="Helical" evidence="4">
    <location>
        <begin position="157"/>
        <end position="174"/>
    </location>
</feature>
<dbReference type="SMART" id="SM00342">
    <property type="entry name" value="HTH_ARAC"/>
    <property type="match status" value="1"/>
</dbReference>
<dbReference type="EMBL" id="JAELVM010000001">
    <property type="protein sequence ID" value="MBL1220040.1"/>
    <property type="molecule type" value="Genomic_DNA"/>
</dbReference>
<dbReference type="PROSITE" id="PS01124">
    <property type="entry name" value="HTH_ARAC_FAMILY_2"/>
    <property type="match status" value="1"/>
</dbReference>